<reference evidence="2 3" key="1">
    <citation type="submission" date="2019-02" db="EMBL/GenBank/DDBJ databases">
        <title>Deep-cultivation of Planctomycetes and their phenomic and genomic characterization uncovers novel biology.</title>
        <authorList>
            <person name="Wiegand S."/>
            <person name="Jogler M."/>
            <person name="Boedeker C."/>
            <person name="Pinto D."/>
            <person name="Vollmers J."/>
            <person name="Rivas-Marin E."/>
            <person name="Kohn T."/>
            <person name="Peeters S.H."/>
            <person name="Heuer A."/>
            <person name="Rast P."/>
            <person name="Oberbeckmann S."/>
            <person name="Bunk B."/>
            <person name="Jeske O."/>
            <person name="Meyerdierks A."/>
            <person name="Storesund J.E."/>
            <person name="Kallscheuer N."/>
            <person name="Luecker S."/>
            <person name="Lage O.M."/>
            <person name="Pohl T."/>
            <person name="Merkel B.J."/>
            <person name="Hornburger P."/>
            <person name="Mueller R.-W."/>
            <person name="Bruemmer F."/>
            <person name="Labrenz M."/>
            <person name="Spormann A.M."/>
            <person name="Op den Camp H."/>
            <person name="Overmann J."/>
            <person name="Amann R."/>
            <person name="Jetten M.S.M."/>
            <person name="Mascher T."/>
            <person name="Medema M.H."/>
            <person name="Devos D.P."/>
            <person name="Kaster A.-K."/>
            <person name="Ovreas L."/>
            <person name="Rohde M."/>
            <person name="Galperin M.Y."/>
            <person name="Jogler C."/>
        </authorList>
    </citation>
    <scope>NUCLEOTIDE SEQUENCE [LARGE SCALE GENOMIC DNA]</scope>
    <source>
        <strain evidence="2 3">HG15A2</strain>
    </source>
</reference>
<evidence type="ECO:0000313" key="2">
    <source>
        <dbReference type="EMBL" id="QDS98933.1"/>
    </source>
</evidence>
<organism evidence="2 3">
    <name type="scientific">Adhaeretor mobilis</name>
    <dbReference type="NCBI Taxonomy" id="1930276"/>
    <lineage>
        <taxon>Bacteria</taxon>
        <taxon>Pseudomonadati</taxon>
        <taxon>Planctomycetota</taxon>
        <taxon>Planctomycetia</taxon>
        <taxon>Pirellulales</taxon>
        <taxon>Lacipirellulaceae</taxon>
        <taxon>Adhaeretor</taxon>
    </lineage>
</organism>
<evidence type="ECO:0000259" key="1">
    <source>
        <dbReference type="Pfam" id="PF00849"/>
    </source>
</evidence>
<name>A0A517MVM9_9BACT</name>
<dbReference type="Proteomes" id="UP000319852">
    <property type="component" value="Chromosome"/>
</dbReference>
<sequence>MSTLEILYEDGPCLIVNKPSGLLTQAPRGIDSLELLIADHYRRRDKKTAEEKIYVGLVHRLDRPVSGAIAFTRHVRAARKLAKQFQERTVSKTYWACVAGTVADDEGTWTDYLHKRHGMAQAEVVTEDHPAAKHAVLHYRVRHRGTDWTWLEIELETGRTHQIRIQAASRGHAVVGDSQYGSEQPFGPPELEMRDRPIALHARELGFTHPMNDDPLHFTAPLPVTWGQFQFSEFDQNISHK</sequence>
<protein>
    <submittedName>
        <fullName evidence="2">Ribosomal large subunit pseudouridine synthase D</fullName>
        <ecNumber evidence="2">5.4.99.23</ecNumber>
    </submittedName>
</protein>
<dbReference type="Gene3D" id="3.30.2350.10">
    <property type="entry name" value="Pseudouridine synthase"/>
    <property type="match status" value="1"/>
</dbReference>
<gene>
    <name evidence="2" type="primary">rluD_1</name>
    <name evidence="2" type="ORF">HG15A2_22210</name>
</gene>
<dbReference type="EMBL" id="CP036263">
    <property type="protein sequence ID" value="QDS98933.1"/>
    <property type="molecule type" value="Genomic_DNA"/>
</dbReference>
<dbReference type="InterPro" id="IPR050188">
    <property type="entry name" value="RluA_PseudoU_synthase"/>
</dbReference>
<evidence type="ECO:0000313" key="3">
    <source>
        <dbReference type="Proteomes" id="UP000319852"/>
    </source>
</evidence>
<dbReference type="EC" id="5.4.99.23" evidence="2"/>
<dbReference type="InterPro" id="IPR020103">
    <property type="entry name" value="PsdUridine_synth_cat_dom_sf"/>
</dbReference>
<dbReference type="PANTHER" id="PTHR21600">
    <property type="entry name" value="MITOCHONDRIAL RNA PSEUDOURIDINE SYNTHASE"/>
    <property type="match status" value="1"/>
</dbReference>
<feature type="domain" description="Pseudouridine synthase RsuA/RluA-like" evidence="1">
    <location>
        <begin position="14"/>
        <end position="168"/>
    </location>
</feature>
<dbReference type="KEGG" id="amob:HG15A2_22210"/>
<keyword evidence="2" id="KW-0413">Isomerase</keyword>
<dbReference type="AlphaFoldDB" id="A0A517MVM9"/>
<dbReference type="OrthoDB" id="9784108at2"/>
<keyword evidence="3" id="KW-1185">Reference proteome</keyword>
<dbReference type="SUPFAM" id="SSF55120">
    <property type="entry name" value="Pseudouridine synthase"/>
    <property type="match status" value="1"/>
</dbReference>
<dbReference type="Pfam" id="PF00849">
    <property type="entry name" value="PseudoU_synth_2"/>
    <property type="match status" value="1"/>
</dbReference>
<proteinExistence type="predicted"/>
<dbReference type="RefSeq" id="WP_145060218.1">
    <property type="nucleotide sequence ID" value="NZ_CP036263.1"/>
</dbReference>
<dbReference type="GO" id="GO:0001522">
    <property type="term" value="P:pseudouridine synthesis"/>
    <property type="evidence" value="ECO:0007669"/>
    <property type="project" value="InterPro"/>
</dbReference>
<dbReference type="InterPro" id="IPR006145">
    <property type="entry name" value="PsdUridine_synth_RsuA/RluA"/>
</dbReference>
<dbReference type="GO" id="GO:0003723">
    <property type="term" value="F:RNA binding"/>
    <property type="evidence" value="ECO:0007669"/>
    <property type="project" value="InterPro"/>
</dbReference>
<accession>A0A517MVM9</accession>
<dbReference type="GO" id="GO:0160140">
    <property type="term" value="F:23S rRNA pseudouridine(1911/1915/1917) synthase activity"/>
    <property type="evidence" value="ECO:0007669"/>
    <property type="project" value="UniProtKB-EC"/>
</dbReference>
<dbReference type="CDD" id="cd02869">
    <property type="entry name" value="PseudoU_synth_RluA_like"/>
    <property type="match status" value="1"/>
</dbReference>
<dbReference type="GO" id="GO:0006396">
    <property type="term" value="P:RNA processing"/>
    <property type="evidence" value="ECO:0007669"/>
    <property type="project" value="UniProtKB-ARBA"/>
</dbReference>